<dbReference type="KEGG" id="vas:GT360_21745"/>
<sequence>MTIHQPPSTYILRYFQDVEVLQPISWYPQTLGWQILGAIALALLAYGMYARLTIWYHNRYRSEAKQAIESLSLENEQFPRELFTIMKVVLNYLSPGNSTAFGSPFFQTLDSYHSLSLPQPLQQRWTLSLVSCHVHLSDSEKQQLKHYCLDWLKQHEVASL</sequence>
<reference evidence="2 3" key="1">
    <citation type="submission" date="2020-01" db="EMBL/GenBank/DDBJ databases">
        <title>Whole genome and functional gene identification of agarase of Vibrio HN897.</title>
        <authorList>
            <person name="Liu Y."/>
            <person name="Zhao Z."/>
        </authorList>
    </citation>
    <scope>NUCLEOTIDE SEQUENCE [LARGE SCALE GENOMIC DNA]</scope>
    <source>
        <strain evidence="2 3">HN897</strain>
    </source>
</reference>
<gene>
    <name evidence="2" type="ORF">GT360_21745</name>
</gene>
<evidence type="ECO:0000313" key="2">
    <source>
        <dbReference type="EMBL" id="QIA66116.1"/>
    </source>
</evidence>
<dbReference type="EMBL" id="CP047476">
    <property type="protein sequence ID" value="QIA66116.1"/>
    <property type="molecule type" value="Genomic_DNA"/>
</dbReference>
<feature type="transmembrane region" description="Helical" evidence="1">
    <location>
        <begin position="31"/>
        <end position="52"/>
    </location>
</feature>
<dbReference type="Pfam" id="PF14316">
    <property type="entry name" value="DUF4381"/>
    <property type="match status" value="1"/>
</dbReference>
<proteinExistence type="predicted"/>
<evidence type="ECO:0000256" key="1">
    <source>
        <dbReference type="SAM" id="Phobius"/>
    </source>
</evidence>
<accession>A0A7Z2T8D2</accession>
<dbReference type="Proteomes" id="UP000464262">
    <property type="component" value="Chromosome 2"/>
</dbReference>
<keyword evidence="1" id="KW-1133">Transmembrane helix</keyword>
<protein>
    <submittedName>
        <fullName evidence="2">DUF4381 family protein</fullName>
    </submittedName>
</protein>
<keyword evidence="3" id="KW-1185">Reference proteome</keyword>
<organism evidence="2 3">
    <name type="scientific">Vibrio astriarenae</name>
    <dbReference type="NCBI Taxonomy" id="1481923"/>
    <lineage>
        <taxon>Bacteria</taxon>
        <taxon>Pseudomonadati</taxon>
        <taxon>Pseudomonadota</taxon>
        <taxon>Gammaproteobacteria</taxon>
        <taxon>Vibrionales</taxon>
        <taxon>Vibrionaceae</taxon>
        <taxon>Vibrio</taxon>
    </lineage>
</organism>
<dbReference type="RefSeq" id="WP_164651101.1">
    <property type="nucleotide sequence ID" value="NZ_CP047476.1"/>
</dbReference>
<keyword evidence="1" id="KW-0472">Membrane</keyword>
<dbReference type="AlphaFoldDB" id="A0A7Z2T8D2"/>
<dbReference type="InterPro" id="IPR025489">
    <property type="entry name" value="DUF4381"/>
</dbReference>
<evidence type="ECO:0000313" key="3">
    <source>
        <dbReference type="Proteomes" id="UP000464262"/>
    </source>
</evidence>
<keyword evidence="1" id="KW-0812">Transmembrane</keyword>
<name>A0A7Z2T8D2_9VIBR</name>